<reference evidence="12 13" key="1">
    <citation type="submission" date="2019-03" db="EMBL/GenBank/DDBJ databases">
        <title>Genomic Encyclopedia of Archaeal and Bacterial Type Strains, Phase II (KMG-II): from individual species to whole genera.</title>
        <authorList>
            <person name="Goeker M."/>
        </authorList>
    </citation>
    <scope>NUCLEOTIDE SEQUENCE [LARGE SCALE GENOMIC DNA]</scope>
    <source>
        <strain evidence="12 13">ATCC 25309</strain>
    </source>
</reference>
<keyword evidence="3" id="KW-0597">Phosphoprotein</keyword>
<evidence type="ECO:0000313" key="12">
    <source>
        <dbReference type="EMBL" id="TDU80746.1"/>
    </source>
</evidence>
<keyword evidence="13" id="KW-1185">Reference proteome</keyword>
<dbReference type="GO" id="GO:0000155">
    <property type="term" value="F:phosphorelay sensor kinase activity"/>
    <property type="evidence" value="ECO:0007669"/>
    <property type="project" value="InterPro"/>
</dbReference>
<keyword evidence="7" id="KW-0067">ATP-binding</keyword>
<dbReference type="CDD" id="cd16917">
    <property type="entry name" value="HATPase_UhpB-NarQ-NarX-like"/>
    <property type="match status" value="1"/>
</dbReference>
<organism evidence="12 13">
    <name type="scientific">Prosthecobacter fusiformis</name>
    <dbReference type="NCBI Taxonomy" id="48464"/>
    <lineage>
        <taxon>Bacteria</taxon>
        <taxon>Pseudomonadati</taxon>
        <taxon>Verrucomicrobiota</taxon>
        <taxon>Verrucomicrobiia</taxon>
        <taxon>Verrucomicrobiales</taxon>
        <taxon>Verrucomicrobiaceae</taxon>
        <taxon>Prosthecobacter</taxon>
    </lineage>
</organism>
<keyword evidence="9" id="KW-1133">Transmembrane helix</keyword>
<dbReference type="OrthoDB" id="9797605at2"/>
<comment type="catalytic activity">
    <reaction evidence="1">
        <text>ATP + protein L-histidine = ADP + protein N-phospho-L-histidine.</text>
        <dbReference type="EC" id="2.7.13.3"/>
    </reaction>
</comment>
<dbReference type="AlphaFoldDB" id="A0A4R7SQQ1"/>
<evidence type="ECO:0000256" key="3">
    <source>
        <dbReference type="ARBA" id="ARBA00022553"/>
    </source>
</evidence>
<keyword evidence="4" id="KW-0808">Transferase</keyword>
<dbReference type="InterPro" id="IPR003594">
    <property type="entry name" value="HATPase_dom"/>
</dbReference>
<dbReference type="RefSeq" id="WP_133792746.1">
    <property type="nucleotide sequence ID" value="NZ_SOCA01000001.1"/>
</dbReference>
<dbReference type="InterPro" id="IPR011712">
    <property type="entry name" value="Sig_transdc_His_kin_sub3_dim/P"/>
</dbReference>
<dbReference type="GO" id="GO:0046983">
    <property type="term" value="F:protein dimerization activity"/>
    <property type="evidence" value="ECO:0007669"/>
    <property type="project" value="InterPro"/>
</dbReference>
<evidence type="ECO:0000256" key="1">
    <source>
        <dbReference type="ARBA" id="ARBA00000085"/>
    </source>
</evidence>
<dbReference type="InterPro" id="IPR036890">
    <property type="entry name" value="HATPase_C_sf"/>
</dbReference>
<evidence type="ECO:0000256" key="9">
    <source>
        <dbReference type="SAM" id="Phobius"/>
    </source>
</evidence>
<dbReference type="Proteomes" id="UP000295662">
    <property type="component" value="Unassembled WGS sequence"/>
</dbReference>
<feature type="domain" description="Histidine kinase/HSP90-like ATPase" evidence="10">
    <location>
        <begin position="566"/>
        <end position="654"/>
    </location>
</feature>
<gene>
    <name evidence="12" type="ORF">EI77_00043</name>
</gene>
<dbReference type="GO" id="GO:0016020">
    <property type="term" value="C:membrane"/>
    <property type="evidence" value="ECO:0007669"/>
    <property type="project" value="InterPro"/>
</dbReference>
<name>A0A4R7SQQ1_9BACT</name>
<evidence type="ECO:0000256" key="8">
    <source>
        <dbReference type="ARBA" id="ARBA00023012"/>
    </source>
</evidence>
<sequence length="660" mass="73845">MKFLSTLMTAAFLSQAVDSQWVRGFGFWAWGDLQRMDHRLEELDQQLATLPEMVPINSSIRVGLKTGYTTTEDTRWIEMKLPETALVDTIVMVPPLAKGANAVVAGYGFPIRFKLEVFDDEGRSSIVMDQTQEDFPNPGCYPVVVRFPPQPLRSVRLTATEPWSADGPEVLALAEMLVLSGRRNLAINARVQSSSTRNAPRAWTRPNLVDMVTPLGLPTAPQVGGTLGYHSEVATKSDVQKSITLTLPEITELDEVRLLPVRRRDVPLWFDYGFPILYRVETATREDFSDATLLHEVTDTFYPSPGMNPVCIPAGGKAARFIRITANKLWYRRNDYVFALAEVQALKDGINLAPRGSFSATDVLTGEEGAAWSLAALTDGLVENGRLIELPDWFSQLEQRRALEEERQGLMTGREALIQRTHQQMAYGGIGSVGVLTLCFGLLLWRQHSHRRRDAQRMQDKLARDLHDEIGSNLGSITLICSIATQPDATPESVQADLSEIGRVAEETANSMRDMVDLIRRPSPDKGRDWLDVLHSLTERLLRGLELDCALPTTPLTKEPDIEMQREIYLFCKEVLHNISRHAGATRVRFYLIPTATGLRIEIADNGIGFDTDQTSTGHGMGNLRERAAAMHARLHLSSKRGEGTVIHLDLPRTHRWRPR</sequence>
<dbReference type="PANTHER" id="PTHR24421">
    <property type="entry name" value="NITRATE/NITRITE SENSOR PROTEIN NARX-RELATED"/>
    <property type="match status" value="1"/>
</dbReference>
<evidence type="ECO:0000256" key="4">
    <source>
        <dbReference type="ARBA" id="ARBA00022679"/>
    </source>
</evidence>
<dbReference type="GO" id="GO:0005524">
    <property type="term" value="F:ATP binding"/>
    <property type="evidence" value="ECO:0007669"/>
    <property type="project" value="UniProtKB-KW"/>
</dbReference>
<dbReference type="Gene3D" id="3.30.565.10">
    <property type="entry name" value="Histidine kinase-like ATPase, C-terminal domain"/>
    <property type="match status" value="1"/>
</dbReference>
<keyword evidence="5" id="KW-0547">Nucleotide-binding</keyword>
<keyword evidence="9" id="KW-0812">Transmembrane</keyword>
<evidence type="ECO:0000256" key="5">
    <source>
        <dbReference type="ARBA" id="ARBA00022741"/>
    </source>
</evidence>
<feature type="transmembrane region" description="Helical" evidence="9">
    <location>
        <begin position="425"/>
        <end position="445"/>
    </location>
</feature>
<dbReference type="InterPro" id="IPR050482">
    <property type="entry name" value="Sensor_HK_TwoCompSys"/>
</dbReference>
<dbReference type="EC" id="2.7.13.3" evidence="2"/>
<proteinExistence type="predicted"/>
<accession>A0A4R7SQQ1</accession>
<evidence type="ECO:0000259" key="11">
    <source>
        <dbReference type="Pfam" id="PF07730"/>
    </source>
</evidence>
<comment type="caution">
    <text evidence="12">The sequence shown here is derived from an EMBL/GenBank/DDBJ whole genome shotgun (WGS) entry which is preliminary data.</text>
</comment>
<keyword evidence="8" id="KW-0902">Two-component regulatory system</keyword>
<dbReference type="SUPFAM" id="SSF55874">
    <property type="entry name" value="ATPase domain of HSP90 chaperone/DNA topoisomerase II/histidine kinase"/>
    <property type="match status" value="1"/>
</dbReference>
<keyword evidence="9" id="KW-0472">Membrane</keyword>
<evidence type="ECO:0000259" key="10">
    <source>
        <dbReference type="Pfam" id="PF02518"/>
    </source>
</evidence>
<evidence type="ECO:0000256" key="7">
    <source>
        <dbReference type="ARBA" id="ARBA00022840"/>
    </source>
</evidence>
<evidence type="ECO:0000256" key="2">
    <source>
        <dbReference type="ARBA" id="ARBA00012438"/>
    </source>
</evidence>
<evidence type="ECO:0000256" key="6">
    <source>
        <dbReference type="ARBA" id="ARBA00022777"/>
    </source>
</evidence>
<dbReference type="Gene3D" id="2.60.120.260">
    <property type="entry name" value="Galactose-binding domain-like"/>
    <property type="match status" value="2"/>
</dbReference>
<protein>
    <recommendedName>
        <fullName evidence="2">histidine kinase</fullName>
        <ecNumber evidence="2">2.7.13.3</ecNumber>
    </recommendedName>
</protein>
<dbReference type="PANTHER" id="PTHR24421:SF10">
    <property type="entry name" value="NITRATE_NITRITE SENSOR PROTEIN NARQ"/>
    <property type="match status" value="1"/>
</dbReference>
<feature type="domain" description="Signal transduction histidine kinase subgroup 3 dimerisation and phosphoacceptor" evidence="11">
    <location>
        <begin position="461"/>
        <end position="522"/>
    </location>
</feature>
<dbReference type="Gene3D" id="1.20.5.1930">
    <property type="match status" value="1"/>
</dbReference>
<dbReference type="Pfam" id="PF02518">
    <property type="entry name" value="HATPase_c"/>
    <property type="match status" value="1"/>
</dbReference>
<dbReference type="Pfam" id="PF07730">
    <property type="entry name" value="HisKA_3"/>
    <property type="match status" value="1"/>
</dbReference>
<keyword evidence="6 12" id="KW-0418">Kinase</keyword>
<evidence type="ECO:0000313" key="13">
    <source>
        <dbReference type="Proteomes" id="UP000295662"/>
    </source>
</evidence>
<dbReference type="EMBL" id="SOCA01000001">
    <property type="protein sequence ID" value="TDU80746.1"/>
    <property type="molecule type" value="Genomic_DNA"/>
</dbReference>